<dbReference type="EMBL" id="LAZR01003355">
    <property type="protein sequence ID" value="KKN19219.1"/>
    <property type="molecule type" value="Genomic_DNA"/>
</dbReference>
<dbReference type="AlphaFoldDB" id="A0A0F9NMW2"/>
<organism evidence="1">
    <name type="scientific">marine sediment metagenome</name>
    <dbReference type="NCBI Taxonomy" id="412755"/>
    <lineage>
        <taxon>unclassified sequences</taxon>
        <taxon>metagenomes</taxon>
        <taxon>ecological metagenomes</taxon>
    </lineage>
</organism>
<comment type="caution">
    <text evidence="1">The sequence shown here is derived from an EMBL/GenBank/DDBJ whole genome shotgun (WGS) entry which is preliminary data.</text>
</comment>
<reference evidence="1" key="1">
    <citation type="journal article" date="2015" name="Nature">
        <title>Complex archaea that bridge the gap between prokaryotes and eukaryotes.</title>
        <authorList>
            <person name="Spang A."/>
            <person name="Saw J.H."/>
            <person name="Jorgensen S.L."/>
            <person name="Zaremba-Niedzwiedzka K."/>
            <person name="Martijn J."/>
            <person name="Lind A.E."/>
            <person name="van Eijk R."/>
            <person name="Schleper C."/>
            <person name="Guy L."/>
            <person name="Ettema T.J."/>
        </authorList>
    </citation>
    <scope>NUCLEOTIDE SEQUENCE</scope>
</reference>
<name>A0A0F9NMW2_9ZZZZ</name>
<proteinExistence type="predicted"/>
<sequence length="47" mass="4999">MLSLDPRSMFMDLYVFDGAQCLNVQNFSSGVLVDRAGRGSTASAGGR</sequence>
<accession>A0A0F9NMW2</accession>
<evidence type="ECO:0000313" key="1">
    <source>
        <dbReference type="EMBL" id="KKN19219.1"/>
    </source>
</evidence>
<protein>
    <submittedName>
        <fullName evidence="1">Uncharacterized protein</fullName>
    </submittedName>
</protein>
<gene>
    <name evidence="1" type="ORF">LCGC14_0947880</name>
</gene>